<organism evidence="2 3">
    <name type="scientific">Linnemannia gamsii</name>
    <dbReference type="NCBI Taxonomy" id="64522"/>
    <lineage>
        <taxon>Eukaryota</taxon>
        <taxon>Fungi</taxon>
        <taxon>Fungi incertae sedis</taxon>
        <taxon>Mucoromycota</taxon>
        <taxon>Mortierellomycotina</taxon>
        <taxon>Mortierellomycetes</taxon>
        <taxon>Mortierellales</taxon>
        <taxon>Mortierellaceae</taxon>
        <taxon>Linnemannia</taxon>
    </lineage>
</organism>
<feature type="region of interest" description="Disordered" evidence="1">
    <location>
        <begin position="218"/>
        <end position="450"/>
    </location>
</feature>
<feature type="compositionally biased region" description="Basic and acidic residues" evidence="1">
    <location>
        <begin position="1280"/>
        <end position="1299"/>
    </location>
</feature>
<feature type="compositionally biased region" description="Polar residues" evidence="1">
    <location>
        <begin position="388"/>
        <end position="406"/>
    </location>
</feature>
<proteinExistence type="predicted"/>
<feature type="compositionally biased region" description="Basic and acidic residues" evidence="1">
    <location>
        <begin position="1360"/>
        <end position="1373"/>
    </location>
</feature>
<feature type="compositionally biased region" description="Acidic residues" evidence="1">
    <location>
        <begin position="1374"/>
        <end position="1389"/>
    </location>
</feature>
<feature type="compositionally biased region" description="Basic and acidic residues" evidence="1">
    <location>
        <begin position="275"/>
        <end position="288"/>
    </location>
</feature>
<feature type="region of interest" description="Disordered" evidence="1">
    <location>
        <begin position="132"/>
        <end position="201"/>
    </location>
</feature>
<feature type="compositionally biased region" description="Acidic residues" evidence="1">
    <location>
        <begin position="219"/>
        <end position="233"/>
    </location>
</feature>
<reference evidence="2" key="1">
    <citation type="journal article" date="2020" name="Fungal Divers.">
        <title>Resolving the Mortierellaceae phylogeny through synthesis of multi-gene phylogenetics and phylogenomics.</title>
        <authorList>
            <person name="Vandepol N."/>
            <person name="Liber J."/>
            <person name="Desiro A."/>
            <person name="Na H."/>
            <person name="Kennedy M."/>
            <person name="Barry K."/>
            <person name="Grigoriev I.V."/>
            <person name="Miller A.N."/>
            <person name="O'Donnell K."/>
            <person name="Stajich J.E."/>
            <person name="Bonito G."/>
        </authorList>
    </citation>
    <scope>NUCLEOTIDE SEQUENCE</scope>
    <source>
        <strain evidence="2">NVP60</strain>
    </source>
</reference>
<dbReference type="OrthoDB" id="2441062at2759"/>
<keyword evidence="3" id="KW-1185">Reference proteome</keyword>
<comment type="caution">
    <text evidence="2">The sequence shown here is derived from an EMBL/GenBank/DDBJ whole genome shotgun (WGS) entry which is preliminary data.</text>
</comment>
<dbReference type="Proteomes" id="UP000823405">
    <property type="component" value="Unassembled WGS sequence"/>
</dbReference>
<accession>A0A9P6QUG9</accession>
<feature type="compositionally biased region" description="Acidic residues" evidence="1">
    <location>
        <begin position="1323"/>
        <end position="1332"/>
    </location>
</feature>
<feature type="compositionally biased region" description="Low complexity" evidence="1">
    <location>
        <begin position="59"/>
        <end position="68"/>
    </location>
</feature>
<feature type="compositionally biased region" description="Low complexity" evidence="1">
    <location>
        <begin position="1340"/>
        <end position="1353"/>
    </location>
</feature>
<feature type="compositionally biased region" description="Polar residues" evidence="1">
    <location>
        <begin position="322"/>
        <end position="346"/>
    </location>
</feature>
<evidence type="ECO:0000256" key="1">
    <source>
        <dbReference type="SAM" id="MobiDB-lite"/>
    </source>
</evidence>
<feature type="compositionally biased region" description="Acidic residues" evidence="1">
    <location>
        <begin position="175"/>
        <end position="187"/>
    </location>
</feature>
<feature type="region of interest" description="Disordered" evidence="1">
    <location>
        <begin position="1280"/>
        <end position="1402"/>
    </location>
</feature>
<feature type="compositionally biased region" description="Low complexity" evidence="1">
    <location>
        <begin position="407"/>
        <end position="416"/>
    </location>
</feature>
<sequence>MTTLPDASSGFSPATATFTAGTSDATTPPIPVKKNMRVRRGVVKTTPRYISESNHEAESIQPPQSNSEPEPEPSDKAETNRTPRSAIADIVAQEEPAEGTTPLNDERADGSLHFDTTEPFPVVIPELSMLKAKATPSISSSPSSSPRVKQTPTHSPRVPGSKKYTPRRRRRLLDSEPEPEMEPAIDAEIERGPATAGEESDAAVIKEIHQHIGRNLVLGDDDEEEEIEGEPLETPDWTFEEPAKEAAAVIKGPHQGASPIRSPRQNQQERPQGQRRADKEGDAVDVLKNRRTSRRLSTGKIAITRIPSPPILEESIFVDGVVTSSELSSESKTPPKSRPTTAQVQDESIDLKESRTINRPLNKGKSLHRSPPTTKRAQEEPSVVDVVKSTNPLQSKNKAPSGSRPKTTQPQSQQPSVISGKPRPNPHAKSGTEEDMVADPQNKAVVKSPVPAKETRTYQQHFGFCEKKPYRQVDYVHAYDWMSPTAPVRVANNEVQQRIDKLRNELESSDQNQETSPLYTAKAKSARRTSHNRIIEEEILTLSNGRHPFPPTIVQCRCHWCGIRIADDCPDTIEEQFVGAQVQIKDVGILPLAYRFDHEQKRLCNNCAYECGVLLKSKRKFQLLYELSVRILPLSCVNCGIRESDRFQPDAGYMGLLCSVCSTYKKQNGLNFEIQNDQIRIEELLESIVGHTVDGAIRWDRIANDFRANPNFERSAHGLLHRWVQHQKKPDQPSMSTYILLQHNHFTRRSPHSRLYTCHASTPTQAALYFSRFVTLYKKQPMSYIYIRKLETWNIPVSRGDEWEDQSSGLQTFDELKHRIRESVLEESPRDMATSEIRELYDKMFPSNQEQIMKTPHTGFHEEWKARLFDLLSDLLGQENRHLVQQLHFDYEAWNQYLLEWFVPRRFFAGVINQRIASPPSAVSEDDLERIAVDVEKVGFDDRTLDNIIEEKQGLVRSSTGLGFVPLDPPEPRFKQLPEWAQKRARKSVGKSKPKDALGFDLNTSLKDAAAILFAFCTDHGFERSLEDCMELVRKARERGGVAETEPLQVSRLRKTFVQRIVEVEEQERANGTRAPLPSAYDPTPMPSAQLPTHSVPVESQVHVYQAVLTAEARTVDVRLVRTERYKLQGDSLAGGGPIQIPKIINREALRGFYREADRAERYAPVMNKKSEEISDTTIVLRSDKGGSDSGLSGVETWKRIDLDTMIRLGVAEPFTTSALPGGGVKVWRGHAESKAKKPEVLKQRREKMCEVSRLPQEDVQILDKGLYRVTREVLNADGDARTDKAMAGEREREEREEPLLAPRSYGITPDVDKRRKRRQTEDVEEMDEDVADDKGTGEGSSQVSGVGSAVISLKIQFRQQEKEEEKEERQDSEYEESSEEESQEEENDREGREMELDEGVF</sequence>
<feature type="compositionally biased region" description="Polar residues" evidence="1">
    <location>
        <begin position="509"/>
        <end position="518"/>
    </location>
</feature>
<feature type="compositionally biased region" description="Low complexity" evidence="1">
    <location>
        <begin position="136"/>
        <end position="146"/>
    </location>
</feature>
<gene>
    <name evidence="2" type="ORF">BGZ97_002648</name>
</gene>
<name>A0A9P6QUG9_9FUNG</name>
<feature type="compositionally biased region" description="Basic and acidic residues" evidence="1">
    <location>
        <begin position="104"/>
        <end position="116"/>
    </location>
</feature>
<evidence type="ECO:0000313" key="3">
    <source>
        <dbReference type="Proteomes" id="UP000823405"/>
    </source>
</evidence>
<protein>
    <submittedName>
        <fullName evidence="2">Uncharacterized protein</fullName>
    </submittedName>
</protein>
<feature type="compositionally biased region" description="Polar residues" evidence="1">
    <location>
        <begin position="1"/>
        <end position="26"/>
    </location>
</feature>
<feature type="region of interest" description="Disordered" evidence="1">
    <location>
        <begin position="1"/>
        <end position="117"/>
    </location>
</feature>
<evidence type="ECO:0000313" key="2">
    <source>
        <dbReference type="EMBL" id="KAG0301723.1"/>
    </source>
</evidence>
<dbReference type="EMBL" id="JAAAIN010001591">
    <property type="protein sequence ID" value="KAG0301723.1"/>
    <property type="molecule type" value="Genomic_DNA"/>
</dbReference>
<feature type="region of interest" description="Disordered" evidence="1">
    <location>
        <begin position="504"/>
        <end position="526"/>
    </location>
</feature>